<dbReference type="PANTHER" id="PTHR11510">
    <property type="entry name" value="MYO-INOSITOL-1 PHOSPHATE SYNTHASE"/>
    <property type="match status" value="1"/>
</dbReference>
<dbReference type="GO" id="GO:0008654">
    <property type="term" value="P:phospholipid biosynthetic process"/>
    <property type="evidence" value="ECO:0007669"/>
    <property type="project" value="UniProtKB-KW"/>
</dbReference>
<dbReference type="Proteomes" id="UP000287651">
    <property type="component" value="Unassembled WGS sequence"/>
</dbReference>
<feature type="region of interest" description="Disordered" evidence="12">
    <location>
        <begin position="194"/>
        <end position="213"/>
    </location>
</feature>
<protein>
    <recommendedName>
        <fullName evidence="5">inositol-3-phosphate synthase</fullName>
        <ecNumber evidence="5">5.5.1.4</ecNumber>
    </recommendedName>
    <alternativeName>
        <fullName evidence="11">Myo-inositol 1-phosphate synthase</fullName>
    </alternativeName>
</protein>
<evidence type="ECO:0000313" key="15">
    <source>
        <dbReference type="Proteomes" id="UP000287651"/>
    </source>
</evidence>
<feature type="domain" description="Myo-inositol-1-phosphate synthase GAPDH-like" evidence="13">
    <location>
        <begin position="601"/>
        <end position="726"/>
    </location>
</feature>
<dbReference type="GO" id="GO:0006021">
    <property type="term" value="P:inositol biosynthetic process"/>
    <property type="evidence" value="ECO:0007669"/>
    <property type="project" value="UniProtKB-UniPathway"/>
</dbReference>
<evidence type="ECO:0000256" key="9">
    <source>
        <dbReference type="ARBA" id="ARBA00023235"/>
    </source>
</evidence>
<feature type="region of interest" description="Disordered" evidence="12">
    <location>
        <begin position="224"/>
        <end position="269"/>
    </location>
</feature>
<keyword evidence="8" id="KW-0443">Lipid metabolism</keyword>
<dbReference type="EMBL" id="AMZH03006332">
    <property type="protein sequence ID" value="RRT64089.1"/>
    <property type="molecule type" value="Genomic_DNA"/>
</dbReference>
<comment type="pathway">
    <text evidence="3">Polyol metabolism; myo-inositol biosynthesis; myo-inositol from D-glucose 6-phosphate: step 1/2.</text>
</comment>
<proteinExistence type="inferred from homology"/>
<dbReference type="InterPro" id="IPR036291">
    <property type="entry name" value="NAD(P)-bd_dom_sf"/>
</dbReference>
<evidence type="ECO:0000313" key="14">
    <source>
        <dbReference type="EMBL" id="RRT64089.1"/>
    </source>
</evidence>
<keyword evidence="9" id="KW-0413">Isomerase</keyword>
<evidence type="ECO:0000256" key="12">
    <source>
        <dbReference type="SAM" id="MobiDB-lite"/>
    </source>
</evidence>
<dbReference type="UniPathway" id="UPA00823">
    <property type="reaction ID" value="UER00787"/>
</dbReference>
<gene>
    <name evidence="14" type="ORF">B296_00002515</name>
</gene>
<evidence type="ECO:0000259" key="13">
    <source>
        <dbReference type="Pfam" id="PF01658"/>
    </source>
</evidence>
<evidence type="ECO:0000256" key="7">
    <source>
        <dbReference type="ARBA" id="ARBA00022550"/>
    </source>
</evidence>
<evidence type="ECO:0000256" key="10">
    <source>
        <dbReference type="ARBA" id="ARBA00023264"/>
    </source>
</evidence>
<keyword evidence="8" id="KW-0594">Phospholipid biosynthesis</keyword>
<dbReference type="EC" id="5.5.1.4" evidence="5"/>
<dbReference type="Pfam" id="PF07994">
    <property type="entry name" value="NAD_binding_5"/>
    <property type="match status" value="1"/>
</dbReference>
<keyword evidence="10" id="KW-1208">Phospholipid metabolism</keyword>
<evidence type="ECO:0000256" key="1">
    <source>
        <dbReference type="ARBA" id="ARBA00000113"/>
    </source>
</evidence>
<dbReference type="AlphaFoldDB" id="A0A426ZJD3"/>
<dbReference type="Gene3D" id="3.30.360.10">
    <property type="entry name" value="Dihydrodipicolinate Reductase, domain 2"/>
    <property type="match status" value="1"/>
</dbReference>
<dbReference type="InterPro" id="IPR002587">
    <property type="entry name" value="Myo-inos-1-P_Synthase"/>
</dbReference>
<comment type="catalytic activity">
    <reaction evidence="1">
        <text>D-glucose 6-phosphate = 1D-myo-inositol 3-phosphate</text>
        <dbReference type="Rhea" id="RHEA:10716"/>
        <dbReference type="ChEBI" id="CHEBI:58401"/>
        <dbReference type="ChEBI" id="CHEBI:61548"/>
        <dbReference type="EC" id="5.5.1.4"/>
    </reaction>
</comment>
<evidence type="ECO:0000256" key="2">
    <source>
        <dbReference type="ARBA" id="ARBA00001911"/>
    </source>
</evidence>
<evidence type="ECO:0000256" key="6">
    <source>
        <dbReference type="ARBA" id="ARBA00022516"/>
    </source>
</evidence>
<evidence type="ECO:0000256" key="5">
    <source>
        <dbReference type="ARBA" id="ARBA00012125"/>
    </source>
</evidence>
<keyword evidence="6" id="KW-0444">Lipid biosynthesis</keyword>
<evidence type="ECO:0000256" key="11">
    <source>
        <dbReference type="ARBA" id="ARBA00032949"/>
    </source>
</evidence>
<dbReference type="Pfam" id="PF01658">
    <property type="entry name" value="Inos-1-P_synth"/>
    <property type="match status" value="1"/>
</dbReference>
<dbReference type="FunFam" id="3.40.50.720:FF:000107">
    <property type="entry name" value="inositol-3-phosphate synthase"/>
    <property type="match status" value="1"/>
</dbReference>
<comment type="cofactor">
    <cofactor evidence="2">
        <name>NAD(+)</name>
        <dbReference type="ChEBI" id="CHEBI:57540"/>
    </cofactor>
</comment>
<comment type="similarity">
    <text evidence="4">Belongs to the myo-inositol 1-phosphate synthase family.</text>
</comment>
<name>A0A426ZJD3_ENSVE</name>
<dbReference type="SUPFAM" id="SSF51735">
    <property type="entry name" value="NAD(P)-binding Rossmann-fold domains"/>
    <property type="match status" value="1"/>
</dbReference>
<accession>A0A426ZJD3</accession>
<feature type="region of interest" description="Disordered" evidence="12">
    <location>
        <begin position="141"/>
        <end position="163"/>
    </location>
</feature>
<evidence type="ECO:0000256" key="8">
    <source>
        <dbReference type="ARBA" id="ARBA00023209"/>
    </source>
</evidence>
<evidence type="ECO:0000256" key="4">
    <source>
        <dbReference type="ARBA" id="ARBA00010813"/>
    </source>
</evidence>
<dbReference type="Gene3D" id="3.40.50.720">
    <property type="entry name" value="NAD(P)-binding Rossmann-like Domain"/>
    <property type="match status" value="2"/>
</dbReference>
<evidence type="ECO:0000256" key="3">
    <source>
        <dbReference type="ARBA" id="ARBA00005117"/>
    </source>
</evidence>
<dbReference type="SUPFAM" id="SSF55347">
    <property type="entry name" value="Glyceraldehyde-3-phosphate dehydrogenase-like, C-terminal domain"/>
    <property type="match status" value="1"/>
</dbReference>
<dbReference type="InterPro" id="IPR013021">
    <property type="entry name" value="Myo-inos-1-P_Synthase_GAPDH"/>
</dbReference>
<dbReference type="GO" id="GO:0004512">
    <property type="term" value="F:inositol-3-phosphate synthase activity"/>
    <property type="evidence" value="ECO:0007669"/>
    <property type="project" value="UniProtKB-EC"/>
</dbReference>
<sequence length="823" mass="90585">MILWRRQRLLVQCNKNRAASASFTIAAKPPLPTIKVPSLPAPSPLIGNGPNTISSPHCCPIIASHRHVRVPPTPCFLDVVTKVGAYLVYGVARWPPETDGDGDQHGDRYRFVACNMLDRDETKAKLGPSTGGAALAFEATEETDVEPVEAPNHTGEEGEGGPGLLAVSPIAERRLLSLRSPAYRSGWEIATEEGRGSEAHCGGEGGAAADRRGADDLVELRTRVSRGSSSVAGEKATEEAAQRQRQWPSWQREVGRRSEQAVGSTPYREEKGPTMAISIEDVMAKEVKKRSARAIHVAPFRVKDLSRVADAGPRDKGTWWRGGGGGGGGGRVAYITAALLRASRLGPTRPHPSAVGLEFPSDKYEPQALRSARSRVKSGEKKGEMFIEKFKVESPSVRYGEDEIESVYHYETTELVHECRDGFYQWIVKPKTVLYQVNPDDIVFGGWDISNMNLADAMARAKVLDIDLQKQLRPYMESMVPLSGIFDSDFVAANQGNRANNAIKGTKKEQVQQIIKDIREFKEKTKVDKVIVLWTANTERYSDVIVGLNDTMENLMASVEKNEAEISPSTLYGIACVLENVPFINGSPQNTFVPGIRLKLGLLPTSIVSYNHLGNNDGLNLSAPQTFRSKEISKSNVVDDMVSSNGILYEPGEHPDHVIVIKVCIIVDYILLIVRTKYLHSNIHYLLLLQYVPYVGDSKRAMDEYTSEIFMGGKSTVVLHNTCEDSLLAAPIILDLVLLAELSTRIQLKAEEEDKFHSFHPVATILSYLTKAPLVSDYIANLMYVPSGTPVVNALSKQRAMLENILRACIGLAPENNMNLEYK</sequence>
<keyword evidence="7" id="KW-0398">Inositol biosynthesis</keyword>
<organism evidence="14 15">
    <name type="scientific">Ensete ventricosum</name>
    <name type="common">Abyssinian banana</name>
    <name type="synonym">Musa ensete</name>
    <dbReference type="NCBI Taxonomy" id="4639"/>
    <lineage>
        <taxon>Eukaryota</taxon>
        <taxon>Viridiplantae</taxon>
        <taxon>Streptophyta</taxon>
        <taxon>Embryophyta</taxon>
        <taxon>Tracheophyta</taxon>
        <taxon>Spermatophyta</taxon>
        <taxon>Magnoliopsida</taxon>
        <taxon>Liliopsida</taxon>
        <taxon>Zingiberales</taxon>
        <taxon>Musaceae</taxon>
        <taxon>Ensete</taxon>
    </lineage>
</organism>
<comment type="caution">
    <text evidence="14">The sequence shown here is derived from an EMBL/GenBank/DDBJ whole genome shotgun (WGS) entry which is preliminary data.</text>
</comment>
<reference evidence="14 15" key="1">
    <citation type="journal article" date="2014" name="Agronomy (Basel)">
        <title>A Draft Genome Sequence for Ensete ventricosum, the Drought-Tolerant Tree Against Hunger.</title>
        <authorList>
            <person name="Harrison J."/>
            <person name="Moore K.A."/>
            <person name="Paszkiewicz K."/>
            <person name="Jones T."/>
            <person name="Grant M."/>
            <person name="Ambacheew D."/>
            <person name="Muzemil S."/>
            <person name="Studholme D.J."/>
        </authorList>
    </citation>
    <scope>NUCLEOTIDE SEQUENCE [LARGE SCALE GENOMIC DNA]</scope>
</reference>